<feature type="signal peptide" evidence="1">
    <location>
        <begin position="1"/>
        <end position="17"/>
    </location>
</feature>
<protein>
    <submittedName>
        <fullName evidence="2">Putative secreted protein</fullName>
    </submittedName>
</protein>
<keyword evidence="1" id="KW-0732">Signal</keyword>
<dbReference type="AlphaFoldDB" id="A0A2M4CFM1"/>
<evidence type="ECO:0000256" key="1">
    <source>
        <dbReference type="SAM" id="SignalP"/>
    </source>
</evidence>
<dbReference type="EMBL" id="GGFJ01014918">
    <property type="protein sequence ID" value="MBW64059.1"/>
    <property type="molecule type" value="Transcribed_RNA"/>
</dbReference>
<feature type="chain" id="PRO_5014623741" evidence="1">
    <location>
        <begin position="18"/>
        <end position="67"/>
    </location>
</feature>
<accession>A0A2M4CFM1</accession>
<proteinExistence type="predicted"/>
<organism evidence="2">
    <name type="scientific">Anopheles marajoara</name>
    <dbReference type="NCBI Taxonomy" id="58244"/>
    <lineage>
        <taxon>Eukaryota</taxon>
        <taxon>Metazoa</taxon>
        <taxon>Ecdysozoa</taxon>
        <taxon>Arthropoda</taxon>
        <taxon>Hexapoda</taxon>
        <taxon>Insecta</taxon>
        <taxon>Pterygota</taxon>
        <taxon>Neoptera</taxon>
        <taxon>Endopterygota</taxon>
        <taxon>Diptera</taxon>
        <taxon>Nematocera</taxon>
        <taxon>Culicoidea</taxon>
        <taxon>Culicidae</taxon>
        <taxon>Anophelinae</taxon>
        <taxon>Anopheles</taxon>
    </lineage>
</organism>
<sequence length="67" mass="7800">MLIPMLLLLLFGWLILAHYRPVTTFSRHEQEQKNESQGSTPRLGWEVFPELIVRVSHDRSSRGRLGV</sequence>
<evidence type="ECO:0000313" key="2">
    <source>
        <dbReference type="EMBL" id="MBW64059.1"/>
    </source>
</evidence>
<reference evidence="2" key="1">
    <citation type="submission" date="2018-01" db="EMBL/GenBank/DDBJ databases">
        <title>An insight into the sialome of Amazonian anophelines.</title>
        <authorList>
            <person name="Ribeiro J.M."/>
            <person name="Scarpassa V."/>
            <person name="Calvo E."/>
        </authorList>
    </citation>
    <scope>NUCLEOTIDE SEQUENCE</scope>
    <source>
        <tissue evidence="2">Salivary glands</tissue>
    </source>
</reference>
<name>A0A2M4CFM1_9DIPT</name>